<dbReference type="InterPro" id="IPR016024">
    <property type="entry name" value="ARM-type_fold"/>
</dbReference>
<dbReference type="GO" id="GO:0005829">
    <property type="term" value="C:cytosol"/>
    <property type="evidence" value="ECO:0007669"/>
    <property type="project" value="TreeGrafter"/>
</dbReference>
<keyword evidence="1" id="KW-0653">Protein transport</keyword>
<dbReference type="OrthoDB" id="431626at2759"/>
<dbReference type="EMBL" id="LSSK01000906">
    <property type="protein sequence ID" value="OMH81397.1"/>
    <property type="molecule type" value="Genomic_DNA"/>
</dbReference>
<proteinExistence type="predicted"/>
<evidence type="ECO:0000313" key="5">
    <source>
        <dbReference type="Proteomes" id="UP000188320"/>
    </source>
</evidence>
<dbReference type="GO" id="GO:0006606">
    <property type="term" value="P:protein import into nucleus"/>
    <property type="evidence" value="ECO:0007669"/>
    <property type="project" value="TreeGrafter"/>
</dbReference>
<evidence type="ECO:0000313" key="4">
    <source>
        <dbReference type="EMBL" id="OMH81397.1"/>
    </source>
</evidence>
<keyword evidence="5" id="KW-1185">Reference proteome</keyword>
<feature type="region of interest" description="Disordered" evidence="2">
    <location>
        <begin position="1028"/>
        <end position="1048"/>
    </location>
</feature>
<evidence type="ECO:0000259" key="3">
    <source>
        <dbReference type="Pfam" id="PF25018"/>
    </source>
</evidence>
<accession>A0A1R1PKC4</accession>
<dbReference type="Pfam" id="PF25018">
    <property type="entry name" value="HEAT_IPO9_c"/>
    <property type="match status" value="1"/>
</dbReference>
<feature type="domain" description="Importin-9 central HEAT repeats" evidence="3">
    <location>
        <begin position="313"/>
        <end position="539"/>
    </location>
</feature>
<protein>
    <recommendedName>
        <fullName evidence="3">Importin-9 central HEAT repeats domain-containing protein</fullName>
    </recommendedName>
</protein>
<comment type="caution">
    <text evidence="4">The sequence shown here is derived from an EMBL/GenBank/DDBJ whole genome shotgun (WGS) entry which is preliminary data.</text>
</comment>
<name>A0A1R1PKC4_ZANCU</name>
<dbReference type="InterPro" id="IPR056840">
    <property type="entry name" value="HEAT_IPO9_central"/>
</dbReference>
<dbReference type="Gene3D" id="1.25.10.10">
    <property type="entry name" value="Leucine-rich Repeat Variant"/>
    <property type="match status" value="1"/>
</dbReference>
<feature type="compositionally biased region" description="Low complexity" evidence="2">
    <location>
        <begin position="1028"/>
        <end position="1046"/>
    </location>
</feature>
<keyword evidence="1" id="KW-0813">Transport</keyword>
<evidence type="ECO:0000256" key="1">
    <source>
        <dbReference type="ARBA" id="ARBA00022927"/>
    </source>
</evidence>
<dbReference type="PANTHER" id="PTHR10997:SF9">
    <property type="entry name" value="IMPORTIN-9"/>
    <property type="match status" value="1"/>
</dbReference>
<organism evidence="4 5">
    <name type="scientific">Zancudomyces culisetae</name>
    <name type="common">Gut fungus</name>
    <name type="synonym">Smittium culisetae</name>
    <dbReference type="NCBI Taxonomy" id="1213189"/>
    <lineage>
        <taxon>Eukaryota</taxon>
        <taxon>Fungi</taxon>
        <taxon>Fungi incertae sedis</taxon>
        <taxon>Zoopagomycota</taxon>
        <taxon>Kickxellomycotina</taxon>
        <taxon>Harpellomycetes</taxon>
        <taxon>Harpellales</taxon>
        <taxon>Legeriomycetaceae</taxon>
        <taxon>Zancudomyces</taxon>
    </lineage>
</organism>
<evidence type="ECO:0000256" key="2">
    <source>
        <dbReference type="SAM" id="MobiDB-lite"/>
    </source>
</evidence>
<sequence>MEQQVYEALKCSFNTDNSIRKKGEEVLETFENQLPGKIQPHSHSVKYRPGINQPCEKHTDRAGDPPSQFIAAAELCGQKMVMLQSTSMGEKGMDQVEAGIKVIGEIVNRDMSVQEIKQVVRLMAELKRMILEGRRYAEDIEQKIFETVSEGMDIIFVSLNSSQEGQGDGDDGEEYGYGRGYGGGRGKSGGSKRVDMGWERKEIDEWREIMKQVMRVDVYNVNIKSVAVKIVKKINKAIKLRDEEEIQVVKQQLAQMMEKYEAEKVYDLSGQGQAEASKDLAGYQLSEYTVGLLQYLTVATKQGQIRNVKREQEEEVEKVVELAIRSLQISQEQKEEWDQDIDEFVADETDTGYKYTVRMAGQDLLLCVGESRRITGAEKIVIKVSQGLLALFNSNAGLQGRGLDWIIKEAILFALENMFSAGSLADKSQITEIYMSFVVPILTQAQPQNQALGDNGSQYMRARAFSVMAAIILAYSESLAPEIKTEIVGMAIQTITNSVLNTQQQGEGEEGREMVVQVCALKLLSEYISLTKPTVNASAEEKGMIVAQSRQIIECGIVMAQKLSQDSVHMALEVIYYGLPHLLSPANASQENVETNRRVAYMLGYMLEKFHDDSLLSSLVIDIVGRLDFDATYSILTPLIVQFVTGGIQQPTQQPNQQPRDYEDSLMLVTSGLELAAAMTKAGVSTATSATSATTATTTTATAPQTRSLPSDYIAQMSEMVFGLISITTLPNGNSFGLALDPDFVLMFKSSSGVLQGIQDCLKQLIQRAPDQLLATVNNDNRSVCIILQFIESLLSPISSPSSSSNSSASGALFIGDLIFSLLYFGSDYLQQYQHDPNTNGLMYLTTLMLKTLETSSSSSGAASAVVVSGIISCISLLIIKHPVVLLDYLSSTPATPTSSALELFVTSLCEFYSDILGDFYTRVVANAIFILLNTIVNPNHAGDPKSTILQNLVVDDLQQPSNNIEDDDIIVTRSRAKAKANAKTNQPAAPASKIPLSIKLFKILLSQYSLYNLKNNNINLGTTINTTSDNGNDSDNGNGNDNDNGWQDYNSDFSDDVFYDEESDNDTNDELDSAFLSDPLNASPIPLQIASYIKSFPFDHLPTPNPFMSYFSPLEAKTASSCLSSL</sequence>
<dbReference type="SUPFAM" id="SSF48371">
    <property type="entry name" value="ARM repeat"/>
    <property type="match status" value="1"/>
</dbReference>
<dbReference type="InterPro" id="IPR011989">
    <property type="entry name" value="ARM-like"/>
</dbReference>
<reference evidence="5" key="1">
    <citation type="submission" date="2017-01" db="EMBL/GenBank/DDBJ databases">
        <authorList>
            <person name="Wang Y."/>
            <person name="White M."/>
            <person name="Kvist S."/>
            <person name="Moncalvo J.-M."/>
        </authorList>
    </citation>
    <scope>NUCLEOTIDE SEQUENCE [LARGE SCALE GENOMIC DNA]</scope>
    <source>
        <strain evidence="5">COL-18-3</strain>
    </source>
</reference>
<dbReference type="PANTHER" id="PTHR10997">
    <property type="entry name" value="IMPORTIN-7, 8, 11"/>
    <property type="match status" value="1"/>
</dbReference>
<dbReference type="AlphaFoldDB" id="A0A1R1PKC4"/>
<dbReference type="Proteomes" id="UP000188320">
    <property type="component" value="Unassembled WGS sequence"/>
</dbReference>
<gene>
    <name evidence="4" type="ORF">AX774_g5143</name>
</gene>
<dbReference type="GO" id="GO:0005635">
    <property type="term" value="C:nuclear envelope"/>
    <property type="evidence" value="ECO:0007669"/>
    <property type="project" value="TreeGrafter"/>
</dbReference>